<dbReference type="RefSeq" id="WP_236890967.1">
    <property type="nucleotide sequence ID" value="NZ_AP024488.1"/>
</dbReference>
<feature type="transmembrane region" description="Helical" evidence="1">
    <location>
        <begin position="180"/>
        <end position="198"/>
    </location>
</feature>
<keyword evidence="1" id="KW-0812">Transmembrane</keyword>
<feature type="transmembrane region" description="Helical" evidence="1">
    <location>
        <begin position="154"/>
        <end position="174"/>
    </location>
</feature>
<dbReference type="CDD" id="cd02440">
    <property type="entry name" value="AdoMet_MTases"/>
    <property type="match status" value="1"/>
</dbReference>
<dbReference type="SUPFAM" id="SSF53335">
    <property type="entry name" value="S-adenosyl-L-methionine-dependent methyltransferases"/>
    <property type="match status" value="1"/>
</dbReference>
<proteinExistence type="predicted"/>
<dbReference type="Pfam" id="PF08241">
    <property type="entry name" value="Methyltransf_11"/>
    <property type="match status" value="1"/>
</dbReference>
<dbReference type="Gene3D" id="3.40.50.150">
    <property type="entry name" value="Vaccinia Virus protein VP39"/>
    <property type="match status" value="1"/>
</dbReference>
<accession>A0ABM7PBY3</accession>
<evidence type="ECO:0000259" key="2">
    <source>
        <dbReference type="Pfam" id="PF08241"/>
    </source>
</evidence>
<protein>
    <recommendedName>
        <fullName evidence="2">Methyltransferase type 11 domain-containing protein</fullName>
    </recommendedName>
</protein>
<feature type="domain" description="Methyltransferase type 11" evidence="2">
    <location>
        <begin position="30"/>
        <end position="114"/>
    </location>
</feature>
<dbReference type="Proteomes" id="UP001320148">
    <property type="component" value="Chromosome"/>
</dbReference>
<sequence length="219" mass="25480">MNSYKNLLVRHIHDYQLNKLIGKYISGRLIDIGCGDKPYQKLLAPYVEEHIGVDHNETIHDKSHIDLLGTAYEIPVDNLSFDSAISTAVLEHLEEPEQALRECHRVLKSGGYAIYSVPFIWHLHEEPRDFFRYSKYGLKYLFEKTGFEIIKIKALSGFWVTFGQLLVYNIYRFNRGPMKYIPIIPCIGIAIQGVSYLLDKMDKTEQWTWMHIVVAKKTD</sequence>
<name>A0ABM7PBY3_9BACT</name>
<evidence type="ECO:0000313" key="4">
    <source>
        <dbReference type="Proteomes" id="UP001320148"/>
    </source>
</evidence>
<gene>
    <name evidence="3" type="ORF">DSLASN_03000</name>
</gene>
<evidence type="ECO:0000313" key="3">
    <source>
        <dbReference type="EMBL" id="BCS94668.1"/>
    </source>
</evidence>
<dbReference type="InterPro" id="IPR029063">
    <property type="entry name" value="SAM-dependent_MTases_sf"/>
</dbReference>
<evidence type="ECO:0000256" key="1">
    <source>
        <dbReference type="SAM" id="Phobius"/>
    </source>
</evidence>
<dbReference type="InterPro" id="IPR013216">
    <property type="entry name" value="Methyltransf_11"/>
</dbReference>
<keyword evidence="1" id="KW-0472">Membrane</keyword>
<dbReference type="EMBL" id="AP024488">
    <property type="protein sequence ID" value="BCS94668.1"/>
    <property type="molecule type" value="Genomic_DNA"/>
</dbReference>
<organism evidence="3 4">
    <name type="scientific">Desulfoluna limicola</name>
    <dbReference type="NCBI Taxonomy" id="2810562"/>
    <lineage>
        <taxon>Bacteria</taxon>
        <taxon>Pseudomonadati</taxon>
        <taxon>Thermodesulfobacteriota</taxon>
        <taxon>Desulfobacteria</taxon>
        <taxon>Desulfobacterales</taxon>
        <taxon>Desulfolunaceae</taxon>
        <taxon>Desulfoluna</taxon>
    </lineage>
</organism>
<keyword evidence="1" id="KW-1133">Transmembrane helix</keyword>
<keyword evidence="4" id="KW-1185">Reference proteome</keyword>
<dbReference type="PANTHER" id="PTHR43861">
    <property type="entry name" value="TRANS-ACONITATE 2-METHYLTRANSFERASE-RELATED"/>
    <property type="match status" value="1"/>
</dbReference>
<reference evidence="3 4" key="1">
    <citation type="submission" date="2021-02" db="EMBL/GenBank/DDBJ databases">
        <title>Complete genome of Desulfoluna sp. strain ASN36.</title>
        <authorList>
            <person name="Takahashi A."/>
            <person name="Kojima H."/>
            <person name="Fukui M."/>
        </authorList>
    </citation>
    <scope>NUCLEOTIDE SEQUENCE [LARGE SCALE GENOMIC DNA]</scope>
    <source>
        <strain evidence="3 4">ASN36</strain>
    </source>
</reference>